<keyword evidence="3" id="KW-1185">Reference proteome</keyword>
<feature type="compositionally biased region" description="Low complexity" evidence="1">
    <location>
        <begin position="14"/>
        <end position="27"/>
    </location>
</feature>
<accession>E3N0E2</accession>
<dbReference type="AlphaFoldDB" id="E3N0E2"/>
<dbReference type="HOGENOM" id="CLU_3368974_0_0_1"/>
<organism evidence="3">
    <name type="scientific">Caenorhabditis remanei</name>
    <name type="common">Caenorhabditis vulgaris</name>
    <dbReference type="NCBI Taxonomy" id="31234"/>
    <lineage>
        <taxon>Eukaryota</taxon>
        <taxon>Metazoa</taxon>
        <taxon>Ecdysozoa</taxon>
        <taxon>Nematoda</taxon>
        <taxon>Chromadorea</taxon>
        <taxon>Rhabditida</taxon>
        <taxon>Rhabditina</taxon>
        <taxon>Rhabditomorpha</taxon>
        <taxon>Rhabditoidea</taxon>
        <taxon>Rhabditidae</taxon>
        <taxon>Peloderinae</taxon>
        <taxon>Caenorhabditis</taxon>
    </lineage>
</organism>
<dbReference type="EMBL" id="DS268505">
    <property type="protein sequence ID" value="EFP13404.1"/>
    <property type="molecule type" value="Genomic_DNA"/>
</dbReference>
<dbReference type="Proteomes" id="UP000008281">
    <property type="component" value="Unassembled WGS sequence"/>
</dbReference>
<evidence type="ECO:0000313" key="2">
    <source>
        <dbReference type="EMBL" id="EFP13404.1"/>
    </source>
</evidence>
<gene>
    <name evidence="2" type="ORF">CRE_11333</name>
</gene>
<proteinExistence type="predicted"/>
<evidence type="ECO:0000256" key="1">
    <source>
        <dbReference type="SAM" id="MobiDB-lite"/>
    </source>
</evidence>
<feature type="region of interest" description="Disordered" evidence="1">
    <location>
        <begin position="1"/>
        <end position="35"/>
    </location>
</feature>
<name>E3N0E2_CAERE</name>
<reference evidence="2" key="1">
    <citation type="submission" date="2007-07" db="EMBL/GenBank/DDBJ databases">
        <title>PCAP assembly of the Caenorhabditis remanei genome.</title>
        <authorList>
            <consortium name="The Caenorhabditis remanei Sequencing Consortium"/>
            <person name="Wilson R.K."/>
        </authorList>
    </citation>
    <scope>NUCLEOTIDE SEQUENCE [LARGE SCALE GENOMIC DNA]</scope>
    <source>
        <strain evidence="2">PB4641</strain>
    </source>
</reference>
<sequence>MEEPVANEDATISAPETAPETPETTPTIDFQCSST</sequence>
<protein>
    <submittedName>
        <fullName evidence="2">Uncharacterized protein</fullName>
    </submittedName>
</protein>
<dbReference type="InParanoid" id="E3N0E2"/>
<evidence type="ECO:0000313" key="3">
    <source>
        <dbReference type="Proteomes" id="UP000008281"/>
    </source>
</evidence>